<protein>
    <submittedName>
        <fullName evidence="1">Uncharacterized protein</fullName>
    </submittedName>
</protein>
<evidence type="ECO:0000313" key="1">
    <source>
        <dbReference type="EMBL" id="EFG29311.2"/>
    </source>
</evidence>
<sequence length="50" mass="6141">MYFVINKNLKGYIYDVEYYLNGDDFIKVMIEDLLQVEMKFIAKEWLKNEI</sequence>
<dbReference type="EMBL" id="GG770381">
    <property type="protein sequence ID" value="EFG29311.2"/>
    <property type="molecule type" value="Genomic_DNA"/>
</dbReference>
<name>D6LGM6_9FUSO</name>
<reference evidence="1 2" key="1">
    <citation type="submission" date="2010-03" db="EMBL/GenBank/DDBJ databases">
        <title>The Genome Sequence of Fusobacterium sp. 1_1_41FAA.</title>
        <authorList>
            <consortium name="The Broad Institute Genome Sequencing Platform"/>
            <person name="Ward D."/>
            <person name="Earl A."/>
            <person name="Feldgarden M."/>
            <person name="Gevers D."/>
            <person name="Young S.K."/>
            <person name="Zeng Q."/>
            <person name="Koehrsen M."/>
            <person name="Alvarado L."/>
            <person name="Berlin A."/>
            <person name="Borenstein D."/>
            <person name="Chapman S."/>
            <person name="Chen Z."/>
            <person name="Engels R."/>
            <person name="Freedman E."/>
            <person name="Gellesch M."/>
            <person name="Goldberg J."/>
            <person name="Griggs A."/>
            <person name="Gujja S."/>
            <person name="Heilman E."/>
            <person name="Heiman D."/>
            <person name="Hepburn T."/>
            <person name="Howarth C."/>
            <person name="Jen D."/>
            <person name="Larson L."/>
            <person name="Mehta T."/>
            <person name="Park D."/>
            <person name="Pearson M."/>
            <person name="Richards J."/>
            <person name="Roberts A."/>
            <person name="Saif S."/>
            <person name="Shea T."/>
            <person name="Shenoy N."/>
            <person name="Sisk P."/>
            <person name="Stolte C."/>
            <person name="Sykes S."/>
            <person name="Walk T."/>
            <person name="White J."/>
            <person name="Yandava C."/>
            <person name="Strauss J.C."/>
            <person name="Ambrose C.E."/>
            <person name="Allen-Vercoe E."/>
            <person name="Haas B."/>
            <person name="Henn M.R."/>
            <person name="Nusbaum C."/>
            <person name="Birren B."/>
        </authorList>
    </citation>
    <scope>NUCLEOTIDE SEQUENCE [LARGE SCALE GENOMIC DNA]</scope>
    <source>
        <strain evidence="1 2">1_1_41FAA</strain>
    </source>
</reference>
<accession>D6LGM6</accession>
<evidence type="ECO:0000313" key="2">
    <source>
        <dbReference type="Proteomes" id="UP000003964"/>
    </source>
</evidence>
<proteinExistence type="predicted"/>
<organism evidence="1 2">
    <name type="scientific">Fusobacterium periodonticum 1_1_41FAA</name>
    <dbReference type="NCBI Taxonomy" id="469621"/>
    <lineage>
        <taxon>Bacteria</taxon>
        <taxon>Fusobacteriati</taxon>
        <taxon>Fusobacteriota</taxon>
        <taxon>Fusobacteriia</taxon>
        <taxon>Fusobacteriales</taxon>
        <taxon>Fusobacteriaceae</taxon>
        <taxon>Fusobacterium</taxon>
    </lineage>
</organism>
<dbReference type="AlphaFoldDB" id="D6LGM6"/>
<gene>
    <name evidence="1" type="ORF">HMPREF0400_00876</name>
</gene>
<dbReference type="Proteomes" id="UP000003964">
    <property type="component" value="Unassembled WGS sequence"/>
</dbReference>